<dbReference type="SMART" id="SM00091">
    <property type="entry name" value="PAS"/>
    <property type="match status" value="1"/>
</dbReference>
<keyword evidence="10" id="KW-0812">Transmembrane</keyword>
<dbReference type="SMART" id="SM00387">
    <property type="entry name" value="HATPase_c"/>
    <property type="match status" value="1"/>
</dbReference>
<dbReference type="RefSeq" id="WP_305974993.1">
    <property type="nucleotide sequence ID" value="NZ_JAPJDZ010000014.1"/>
</dbReference>
<proteinExistence type="predicted"/>
<keyword evidence="10" id="KW-0472">Membrane</keyword>
<dbReference type="InterPro" id="IPR003661">
    <property type="entry name" value="HisK_dim/P_dom"/>
</dbReference>
<keyword evidence="7 12" id="KW-0067">ATP-binding</keyword>
<reference evidence="12 13" key="1">
    <citation type="submission" date="2022-11" db="EMBL/GenBank/DDBJ databases">
        <title>Viruses from the air-sea interface of a natural surface slick.</title>
        <authorList>
            <person name="Rahlff J."/>
            <person name="Holmfeldt K."/>
        </authorList>
    </citation>
    <scope>NUCLEOTIDE SEQUENCE [LARGE SCALE GENOMIC DNA]</scope>
    <source>
        <strain evidence="12 13">SMS4</strain>
    </source>
</reference>
<keyword evidence="10" id="KW-1133">Transmembrane helix</keyword>
<dbReference type="InterPro" id="IPR005467">
    <property type="entry name" value="His_kinase_dom"/>
</dbReference>
<evidence type="ECO:0000256" key="9">
    <source>
        <dbReference type="SAM" id="Coils"/>
    </source>
</evidence>
<evidence type="ECO:0000256" key="1">
    <source>
        <dbReference type="ARBA" id="ARBA00000085"/>
    </source>
</evidence>
<accession>A0ABT9HXJ2</accession>
<dbReference type="InterPro" id="IPR036890">
    <property type="entry name" value="HATPase_C_sf"/>
</dbReference>
<feature type="transmembrane region" description="Helical" evidence="10">
    <location>
        <begin position="12"/>
        <end position="29"/>
    </location>
</feature>
<keyword evidence="13" id="KW-1185">Reference proteome</keyword>
<feature type="transmembrane region" description="Helical" evidence="10">
    <location>
        <begin position="189"/>
        <end position="212"/>
    </location>
</feature>
<dbReference type="PANTHER" id="PTHR43065">
    <property type="entry name" value="SENSOR HISTIDINE KINASE"/>
    <property type="match status" value="1"/>
</dbReference>
<evidence type="ECO:0000313" key="12">
    <source>
        <dbReference type="EMBL" id="MDP5135847.1"/>
    </source>
</evidence>
<dbReference type="InterPro" id="IPR013767">
    <property type="entry name" value="PAS_fold"/>
</dbReference>
<dbReference type="Gene3D" id="3.30.450.20">
    <property type="entry name" value="PAS domain"/>
    <property type="match status" value="1"/>
</dbReference>
<dbReference type="SUPFAM" id="SSF47384">
    <property type="entry name" value="Homodimeric domain of signal transducing histidine kinase"/>
    <property type="match status" value="1"/>
</dbReference>
<dbReference type="EMBL" id="JAPJDZ010000014">
    <property type="protein sequence ID" value="MDP5135847.1"/>
    <property type="molecule type" value="Genomic_DNA"/>
</dbReference>
<gene>
    <name evidence="12" type="ORF">ORJ04_07780</name>
</gene>
<evidence type="ECO:0000256" key="10">
    <source>
        <dbReference type="SAM" id="Phobius"/>
    </source>
</evidence>
<comment type="caution">
    <text evidence="12">The sequence shown here is derived from an EMBL/GenBank/DDBJ whole genome shotgun (WGS) entry which is preliminary data.</text>
</comment>
<dbReference type="GO" id="GO:0005524">
    <property type="term" value="F:ATP binding"/>
    <property type="evidence" value="ECO:0007669"/>
    <property type="project" value="UniProtKB-KW"/>
</dbReference>
<dbReference type="Gene3D" id="1.10.287.130">
    <property type="match status" value="1"/>
</dbReference>
<dbReference type="SUPFAM" id="SSF55785">
    <property type="entry name" value="PYP-like sensor domain (PAS domain)"/>
    <property type="match status" value="1"/>
</dbReference>
<evidence type="ECO:0000313" key="13">
    <source>
        <dbReference type="Proteomes" id="UP001231109"/>
    </source>
</evidence>
<evidence type="ECO:0000256" key="4">
    <source>
        <dbReference type="ARBA" id="ARBA00022679"/>
    </source>
</evidence>
<dbReference type="SUPFAM" id="SSF55874">
    <property type="entry name" value="ATPase domain of HSP90 chaperone/DNA topoisomerase II/histidine kinase"/>
    <property type="match status" value="1"/>
</dbReference>
<comment type="catalytic activity">
    <reaction evidence="1">
        <text>ATP + protein L-histidine = ADP + protein N-phospho-L-histidine.</text>
        <dbReference type="EC" id="2.7.13.3"/>
    </reaction>
</comment>
<dbReference type="PANTHER" id="PTHR43065:SF47">
    <property type="match status" value="1"/>
</dbReference>
<dbReference type="Pfam" id="PF00989">
    <property type="entry name" value="PAS"/>
    <property type="match status" value="1"/>
</dbReference>
<keyword evidence="9" id="KW-0175">Coiled coil</keyword>
<dbReference type="Proteomes" id="UP001231109">
    <property type="component" value="Unassembled WGS sequence"/>
</dbReference>
<dbReference type="CDD" id="cd00130">
    <property type="entry name" value="PAS"/>
    <property type="match status" value="1"/>
</dbReference>
<keyword evidence="3" id="KW-0597">Phosphoprotein</keyword>
<keyword evidence="6" id="KW-0418">Kinase</keyword>
<evidence type="ECO:0000256" key="3">
    <source>
        <dbReference type="ARBA" id="ARBA00022553"/>
    </source>
</evidence>
<evidence type="ECO:0000256" key="7">
    <source>
        <dbReference type="ARBA" id="ARBA00022840"/>
    </source>
</evidence>
<dbReference type="PRINTS" id="PR00344">
    <property type="entry name" value="BCTRLSENSOR"/>
</dbReference>
<dbReference type="EC" id="2.7.13.3" evidence="2"/>
<feature type="coiled-coil region" evidence="9">
    <location>
        <begin position="340"/>
        <end position="374"/>
    </location>
</feature>
<evidence type="ECO:0000256" key="8">
    <source>
        <dbReference type="ARBA" id="ARBA00023012"/>
    </source>
</evidence>
<name>A0ABT9HXJ2_9GAMM</name>
<evidence type="ECO:0000256" key="6">
    <source>
        <dbReference type="ARBA" id="ARBA00022777"/>
    </source>
</evidence>
<evidence type="ECO:0000259" key="11">
    <source>
        <dbReference type="PROSITE" id="PS50109"/>
    </source>
</evidence>
<sequence>MTSTTDYKLHAKTIVVMVLIIITAAAALISKSLVDFKQVETSWVEHTAKSNAITFEMANIRHHLGYGGFIHNFKNLVLRRDIAVYQPKIEQDISLVQQHLARLQKLLENKENLQALEQVQQTFIEYQSKYYLALNMMTQQANTDEIDSEVKVDDTKALQALQQLDQSISKQSAAIILDAKQLNSRARQFLLIASLLLLPVLLIAAIAIAWLLRRIIVVTNDVIVAEKELNNLLATSPDPTLSVNTSGLIIRVNKMAVAYFSQAEAALLGQPILALLQVGSAQNQPADYMQYINRLVRKQNNGEQVIASTIVDGEVRSVEIKLADTTTSNVTITTLTLRDVTEQLQLREALIKAKEEAEQNLMRQKAMQDELVQAEKMAALGKLVAGVAHEINTPVGTILTAASHLQNESAATADKFAHETLSAKQLSAYLQIAVDSSGLISHCCSRAAELIQSFKLVAVDQTGALKRQFDMAKYLNEVILSLRPSFKDRQITINVSCPPDIMMDSYPGAIAQVLTNLILNSLKHGFTDDDVGNIEVKLNLMEQPTDWLELVYEDNGAGIPNELQSEVFNPFFTTGRNRGFSGLGLHIVYLNITQLLAGSIAMSSTPGQGTCYIIRIPIAVPTDIAAQPPHAIT</sequence>
<dbReference type="InterPro" id="IPR000014">
    <property type="entry name" value="PAS"/>
</dbReference>
<dbReference type="Pfam" id="PF02518">
    <property type="entry name" value="HATPase_c"/>
    <property type="match status" value="1"/>
</dbReference>
<dbReference type="CDD" id="cd00075">
    <property type="entry name" value="HATPase"/>
    <property type="match status" value="1"/>
</dbReference>
<dbReference type="InterPro" id="IPR003594">
    <property type="entry name" value="HATPase_dom"/>
</dbReference>
<dbReference type="InterPro" id="IPR004358">
    <property type="entry name" value="Sig_transdc_His_kin-like_C"/>
</dbReference>
<evidence type="ECO:0000256" key="5">
    <source>
        <dbReference type="ARBA" id="ARBA00022741"/>
    </source>
</evidence>
<keyword evidence="5" id="KW-0547">Nucleotide-binding</keyword>
<keyword evidence="4" id="KW-0808">Transferase</keyword>
<dbReference type="PROSITE" id="PS50109">
    <property type="entry name" value="HIS_KIN"/>
    <property type="match status" value="1"/>
</dbReference>
<evidence type="ECO:0000256" key="2">
    <source>
        <dbReference type="ARBA" id="ARBA00012438"/>
    </source>
</evidence>
<dbReference type="Gene3D" id="3.30.565.10">
    <property type="entry name" value="Histidine kinase-like ATPase, C-terminal domain"/>
    <property type="match status" value="1"/>
</dbReference>
<dbReference type="CDD" id="cd00082">
    <property type="entry name" value="HisKA"/>
    <property type="match status" value="1"/>
</dbReference>
<dbReference type="InterPro" id="IPR035965">
    <property type="entry name" value="PAS-like_dom_sf"/>
</dbReference>
<dbReference type="NCBIfam" id="TIGR00229">
    <property type="entry name" value="sensory_box"/>
    <property type="match status" value="1"/>
</dbReference>
<protein>
    <recommendedName>
        <fullName evidence="2">histidine kinase</fullName>
        <ecNumber evidence="2">2.7.13.3</ecNumber>
    </recommendedName>
</protein>
<dbReference type="InterPro" id="IPR036097">
    <property type="entry name" value="HisK_dim/P_sf"/>
</dbReference>
<keyword evidence="8" id="KW-0902">Two-component regulatory system</keyword>
<feature type="domain" description="Histidine kinase" evidence="11">
    <location>
        <begin position="386"/>
        <end position="620"/>
    </location>
</feature>
<organism evidence="12 13">
    <name type="scientific">Rheinheimera baltica</name>
    <dbReference type="NCBI Taxonomy" id="67576"/>
    <lineage>
        <taxon>Bacteria</taxon>
        <taxon>Pseudomonadati</taxon>
        <taxon>Pseudomonadota</taxon>
        <taxon>Gammaproteobacteria</taxon>
        <taxon>Chromatiales</taxon>
        <taxon>Chromatiaceae</taxon>
        <taxon>Rheinheimera</taxon>
    </lineage>
</organism>